<dbReference type="STRING" id="200361.A0A453JG72"/>
<proteinExistence type="predicted"/>
<dbReference type="AlphaFoldDB" id="A0A453JG72"/>
<accession>A0A453JG72</accession>
<dbReference type="EnsemblPlants" id="AET5Gv20025800.1">
    <property type="protein sequence ID" value="AET5Gv20025800.1"/>
    <property type="gene ID" value="AET5Gv20025800"/>
</dbReference>
<reference evidence="2" key="1">
    <citation type="journal article" date="2014" name="Science">
        <title>Ancient hybridizations among the ancestral genomes of bread wheat.</title>
        <authorList>
            <consortium name="International Wheat Genome Sequencing Consortium,"/>
            <person name="Marcussen T."/>
            <person name="Sandve S.R."/>
            <person name="Heier L."/>
            <person name="Spannagl M."/>
            <person name="Pfeifer M."/>
            <person name="Jakobsen K.S."/>
            <person name="Wulff B.B."/>
            <person name="Steuernagel B."/>
            <person name="Mayer K.F."/>
            <person name="Olsen O.A."/>
        </authorList>
    </citation>
    <scope>NUCLEOTIDE SEQUENCE [LARGE SCALE GENOMIC DNA]</scope>
    <source>
        <strain evidence="2">cv. AL8/78</strain>
    </source>
</reference>
<evidence type="ECO:0000313" key="1">
    <source>
        <dbReference type="EnsemblPlants" id="AET5Gv20025800.1"/>
    </source>
</evidence>
<reference evidence="2" key="2">
    <citation type="journal article" date="2017" name="Nat. Plants">
        <title>The Aegilops tauschii genome reveals multiple impacts of transposons.</title>
        <authorList>
            <person name="Zhao G."/>
            <person name="Zou C."/>
            <person name="Li K."/>
            <person name="Wang K."/>
            <person name="Li T."/>
            <person name="Gao L."/>
            <person name="Zhang X."/>
            <person name="Wang H."/>
            <person name="Yang Z."/>
            <person name="Liu X."/>
            <person name="Jiang W."/>
            <person name="Mao L."/>
            <person name="Kong X."/>
            <person name="Jiao Y."/>
            <person name="Jia J."/>
        </authorList>
    </citation>
    <scope>NUCLEOTIDE SEQUENCE [LARGE SCALE GENOMIC DNA]</scope>
    <source>
        <strain evidence="2">cv. AL8/78</strain>
    </source>
</reference>
<reference evidence="1" key="4">
    <citation type="submission" date="2019-03" db="UniProtKB">
        <authorList>
            <consortium name="EnsemblPlants"/>
        </authorList>
    </citation>
    <scope>IDENTIFICATION</scope>
</reference>
<protein>
    <recommendedName>
        <fullName evidence="3">Copia protein</fullName>
    </recommendedName>
</protein>
<evidence type="ECO:0008006" key="3">
    <source>
        <dbReference type="Google" id="ProtNLM"/>
    </source>
</evidence>
<dbReference type="CDD" id="cd09272">
    <property type="entry name" value="RNase_HI_RT_Ty1"/>
    <property type="match status" value="1"/>
</dbReference>
<keyword evidence="2" id="KW-1185">Reference proteome</keyword>
<sequence>VFCDNVSAVYLSSNPVHHWRTKHIELDILFVRECVALGEFRVLHIPTRQQFADVMTKGLPTDVFREFRSSLCVSTPDAPAAGGVSIQSVRARVPGHRACTWAR</sequence>
<evidence type="ECO:0000313" key="2">
    <source>
        <dbReference type="Proteomes" id="UP000015105"/>
    </source>
</evidence>
<organism evidence="1 2">
    <name type="scientific">Aegilops tauschii subsp. strangulata</name>
    <name type="common">Goatgrass</name>
    <dbReference type="NCBI Taxonomy" id="200361"/>
    <lineage>
        <taxon>Eukaryota</taxon>
        <taxon>Viridiplantae</taxon>
        <taxon>Streptophyta</taxon>
        <taxon>Embryophyta</taxon>
        <taxon>Tracheophyta</taxon>
        <taxon>Spermatophyta</taxon>
        <taxon>Magnoliopsida</taxon>
        <taxon>Liliopsida</taxon>
        <taxon>Poales</taxon>
        <taxon>Poaceae</taxon>
        <taxon>BOP clade</taxon>
        <taxon>Pooideae</taxon>
        <taxon>Triticodae</taxon>
        <taxon>Triticeae</taxon>
        <taxon>Triticinae</taxon>
        <taxon>Aegilops</taxon>
    </lineage>
</organism>
<reference evidence="1" key="5">
    <citation type="journal article" date="2021" name="G3 (Bethesda)">
        <title>Aegilops tauschii genome assembly Aet v5.0 features greater sequence contiguity and improved annotation.</title>
        <authorList>
            <person name="Wang L."/>
            <person name="Zhu T."/>
            <person name="Rodriguez J.C."/>
            <person name="Deal K.R."/>
            <person name="Dubcovsky J."/>
            <person name="McGuire P.E."/>
            <person name="Lux T."/>
            <person name="Spannagl M."/>
            <person name="Mayer K.F.X."/>
            <person name="Baldrich P."/>
            <person name="Meyers B.C."/>
            <person name="Huo N."/>
            <person name="Gu Y.Q."/>
            <person name="Zhou H."/>
            <person name="Devos K.M."/>
            <person name="Bennetzen J.L."/>
            <person name="Unver T."/>
            <person name="Budak H."/>
            <person name="Gulick P.J."/>
            <person name="Galiba G."/>
            <person name="Kalapos B."/>
            <person name="Nelson D.R."/>
            <person name="Li P."/>
            <person name="You F.M."/>
            <person name="Luo M.C."/>
            <person name="Dvorak J."/>
        </authorList>
    </citation>
    <scope>NUCLEOTIDE SEQUENCE [LARGE SCALE GENOMIC DNA]</scope>
    <source>
        <strain evidence="1">cv. AL8/78</strain>
    </source>
</reference>
<dbReference type="Gramene" id="AET5Gv20025800.1">
    <property type="protein sequence ID" value="AET5Gv20025800.1"/>
    <property type="gene ID" value="AET5Gv20025800"/>
</dbReference>
<name>A0A453JG72_AEGTS</name>
<dbReference type="Proteomes" id="UP000015105">
    <property type="component" value="Chromosome 5D"/>
</dbReference>
<reference evidence="1" key="3">
    <citation type="journal article" date="2017" name="Nature">
        <title>Genome sequence of the progenitor of the wheat D genome Aegilops tauschii.</title>
        <authorList>
            <person name="Luo M.C."/>
            <person name="Gu Y.Q."/>
            <person name="Puiu D."/>
            <person name="Wang H."/>
            <person name="Twardziok S.O."/>
            <person name="Deal K.R."/>
            <person name="Huo N."/>
            <person name="Zhu T."/>
            <person name="Wang L."/>
            <person name="Wang Y."/>
            <person name="McGuire P.E."/>
            <person name="Liu S."/>
            <person name="Long H."/>
            <person name="Ramasamy R.K."/>
            <person name="Rodriguez J.C."/>
            <person name="Van S.L."/>
            <person name="Yuan L."/>
            <person name="Wang Z."/>
            <person name="Xia Z."/>
            <person name="Xiao L."/>
            <person name="Anderson O.D."/>
            <person name="Ouyang S."/>
            <person name="Liang Y."/>
            <person name="Zimin A.V."/>
            <person name="Pertea G."/>
            <person name="Qi P."/>
            <person name="Bennetzen J.L."/>
            <person name="Dai X."/>
            <person name="Dawson M.W."/>
            <person name="Muller H.G."/>
            <person name="Kugler K."/>
            <person name="Rivarola-Duarte L."/>
            <person name="Spannagl M."/>
            <person name="Mayer K.F.X."/>
            <person name="Lu F.H."/>
            <person name="Bevan M.W."/>
            <person name="Leroy P."/>
            <person name="Li P."/>
            <person name="You F.M."/>
            <person name="Sun Q."/>
            <person name="Liu Z."/>
            <person name="Lyons E."/>
            <person name="Wicker T."/>
            <person name="Salzberg S.L."/>
            <person name="Devos K.M."/>
            <person name="Dvorak J."/>
        </authorList>
    </citation>
    <scope>NUCLEOTIDE SEQUENCE [LARGE SCALE GENOMIC DNA]</scope>
    <source>
        <strain evidence="1">cv. AL8/78</strain>
    </source>
</reference>